<organism evidence="1 2">
    <name type="scientific">Streptomyces sudanensis</name>
    <dbReference type="NCBI Taxonomy" id="436397"/>
    <lineage>
        <taxon>Bacteria</taxon>
        <taxon>Bacillati</taxon>
        <taxon>Actinomycetota</taxon>
        <taxon>Actinomycetes</taxon>
        <taxon>Kitasatosporales</taxon>
        <taxon>Streptomycetaceae</taxon>
        <taxon>Streptomyces</taxon>
    </lineage>
</organism>
<protein>
    <submittedName>
        <fullName evidence="1">Uncharacterized protein</fullName>
    </submittedName>
</protein>
<reference evidence="1" key="1">
    <citation type="submission" date="2022-04" db="EMBL/GenBank/DDBJ databases">
        <title>Systematic whole-genome sequencing reveals an unexpected diversity among actinomycetoma pathogens and provides insights into their antibacterial susceptibilities.</title>
        <authorList>
            <person name="Watson A.K."/>
            <person name="Kepplinger B."/>
            <person name="Bakhiet S.M."/>
            <person name="Mhmoud N.A."/>
            <person name="Chapman J."/>
            <person name="Allenby N."/>
            <person name="Mickiewicz K."/>
            <person name="Goodfellow M."/>
            <person name="Fahal A.H."/>
            <person name="Errington J."/>
        </authorList>
    </citation>
    <scope>NUCLEOTIDE SEQUENCE</scope>
    <source>
        <strain evidence="1">SD 504</strain>
    </source>
</reference>
<name>A0ABY4TEU8_9ACTN</name>
<keyword evidence="2" id="KW-1185">Reference proteome</keyword>
<dbReference type="Proteomes" id="UP001056383">
    <property type="component" value="Chromosome"/>
</dbReference>
<gene>
    <name evidence="1" type="ORF">MW084_17695</name>
</gene>
<proteinExistence type="predicted"/>
<evidence type="ECO:0000313" key="1">
    <source>
        <dbReference type="EMBL" id="URN17460.1"/>
    </source>
</evidence>
<accession>A0ABY4TEU8</accession>
<evidence type="ECO:0000313" key="2">
    <source>
        <dbReference type="Proteomes" id="UP001056383"/>
    </source>
</evidence>
<dbReference type="EMBL" id="CP095474">
    <property type="protein sequence ID" value="URN17460.1"/>
    <property type="molecule type" value="Genomic_DNA"/>
</dbReference>
<feature type="non-terminal residue" evidence="1">
    <location>
        <position position="73"/>
    </location>
</feature>
<sequence length="73" mass="7184">MDVAQVGDALRELLRHGAAGETADTRPGERGPGGAAAVLRDALAAPRATGLGRLVAAARAAGELDDALAAVLV</sequence>